<accession>A0A031LQY7</accession>
<protein>
    <submittedName>
        <fullName evidence="1">Uncharacterized protein</fullName>
    </submittedName>
</protein>
<comment type="caution">
    <text evidence="1">The sequence shown here is derived from an EMBL/GenBank/DDBJ whole genome shotgun (WGS) entry which is preliminary data.</text>
</comment>
<dbReference type="AlphaFoldDB" id="A0A031LQY7"/>
<proteinExistence type="predicted"/>
<dbReference type="EMBL" id="JFZT01000019">
    <property type="protein sequence ID" value="EZQ10797.1"/>
    <property type="molecule type" value="Genomic_DNA"/>
</dbReference>
<reference evidence="1 2" key="1">
    <citation type="submission" date="2014-03" db="EMBL/GenBank/DDBJ databases">
        <title>Draft genome sequence of the novel thermoacidophilic archaea Acidianus copahuensis ALE1 strain, isolated from Copahue volcanic area in Neuquen Argentina.</title>
        <authorList>
            <person name="Urbieta M.S."/>
            <person name="Rascovan N."/>
            <person name="Castro C."/>
            <person name="Revale S."/>
            <person name="Giaveno M.A."/>
            <person name="Vazquez M.P."/>
            <person name="Donati E.R."/>
        </authorList>
    </citation>
    <scope>NUCLEOTIDE SEQUENCE [LARGE SCALE GENOMIC DNA]</scope>
    <source>
        <strain evidence="1 2">ALE1</strain>
    </source>
</reference>
<evidence type="ECO:0000313" key="1">
    <source>
        <dbReference type="EMBL" id="EZQ10797.1"/>
    </source>
</evidence>
<dbReference type="STRING" id="1160895.CM19_02895"/>
<gene>
    <name evidence="1" type="ORF">CM19_02895</name>
</gene>
<name>A0A031LQY7_9CREN</name>
<evidence type="ECO:0000313" key="2">
    <source>
        <dbReference type="Proteomes" id="UP000024332"/>
    </source>
</evidence>
<dbReference type="Proteomes" id="UP000024332">
    <property type="component" value="Unassembled WGS sequence"/>
</dbReference>
<organism evidence="1 2">
    <name type="scientific">Candidatus Acidianus copahuensis</name>
    <dbReference type="NCBI Taxonomy" id="1160895"/>
    <lineage>
        <taxon>Archaea</taxon>
        <taxon>Thermoproteota</taxon>
        <taxon>Thermoprotei</taxon>
        <taxon>Sulfolobales</taxon>
        <taxon>Sulfolobaceae</taxon>
        <taxon>Acidianus</taxon>
    </lineage>
</organism>
<sequence length="174" mass="19428">MEKLSIDTGVKQTFPQDMRVGSALSHIVAAASIVEELEGESEDVDLTVIKYVDAWINEMLPINYKPGLAEVLGSKIKKKLTGIFPEISENELGTTLDEAIEVKNSIEHGEIIYDYADLEVRIERVLRSLGVDINYFSNYLETNNFGEKVNNLLSLLVLTIGIAAVRKKWTAELQ</sequence>
<keyword evidence="2" id="KW-1185">Reference proteome</keyword>
<dbReference type="RefSeq" id="WP_048098901.1">
    <property type="nucleotide sequence ID" value="NZ_JFZT01000019.1"/>
</dbReference>